<organism evidence="2 3">
    <name type="scientific">Phytophthora aleatoria</name>
    <dbReference type="NCBI Taxonomy" id="2496075"/>
    <lineage>
        <taxon>Eukaryota</taxon>
        <taxon>Sar</taxon>
        <taxon>Stramenopiles</taxon>
        <taxon>Oomycota</taxon>
        <taxon>Peronosporomycetes</taxon>
        <taxon>Peronosporales</taxon>
        <taxon>Peronosporaceae</taxon>
        <taxon>Phytophthora</taxon>
    </lineage>
</organism>
<dbReference type="Proteomes" id="UP000709295">
    <property type="component" value="Unassembled WGS sequence"/>
</dbReference>
<proteinExistence type="predicted"/>
<accession>A0A8J5IQE6</accession>
<protein>
    <submittedName>
        <fullName evidence="2">Uncharacterized protein</fullName>
    </submittedName>
</protein>
<keyword evidence="3" id="KW-1185">Reference proteome</keyword>
<name>A0A8J5IQE6_9STRA</name>
<feature type="region of interest" description="Disordered" evidence="1">
    <location>
        <begin position="1"/>
        <end position="69"/>
    </location>
</feature>
<evidence type="ECO:0000313" key="2">
    <source>
        <dbReference type="EMBL" id="KAG6958820.1"/>
    </source>
</evidence>
<reference evidence="2" key="1">
    <citation type="submission" date="2021-01" db="EMBL/GenBank/DDBJ databases">
        <title>Phytophthora aleatoria, a newly-described species from Pinus radiata is distinct from Phytophthora cactorum isolates based on comparative genomics.</title>
        <authorList>
            <person name="Mcdougal R."/>
            <person name="Panda P."/>
            <person name="Williams N."/>
            <person name="Studholme D.J."/>
        </authorList>
    </citation>
    <scope>NUCLEOTIDE SEQUENCE</scope>
    <source>
        <strain evidence="2">NZFS 4037</strain>
    </source>
</reference>
<evidence type="ECO:0000313" key="3">
    <source>
        <dbReference type="Proteomes" id="UP000709295"/>
    </source>
</evidence>
<sequence length="188" mass="20999">MGVRDVRRALSAPEVIDLPTPSAESIGDASPGDEGGPHRPQMMKQKESDTESRSAGSEPPRFDDTTAEPLSFTEMLEYLRIEMKGTTLLEQAVEVESAKELTQELFEEVFTARPAKPLPPERSYYPALQVGELSQLIQPVLGRNPGRQSECSQETTRLHYLTRPIYKSRKCLLETLEISVQAEQAQPK</sequence>
<evidence type="ECO:0000256" key="1">
    <source>
        <dbReference type="SAM" id="MobiDB-lite"/>
    </source>
</evidence>
<gene>
    <name evidence="2" type="ORF">JG688_00010355</name>
</gene>
<dbReference type="EMBL" id="JAENGY010000649">
    <property type="protein sequence ID" value="KAG6958820.1"/>
    <property type="molecule type" value="Genomic_DNA"/>
</dbReference>
<comment type="caution">
    <text evidence="2">The sequence shown here is derived from an EMBL/GenBank/DDBJ whole genome shotgun (WGS) entry which is preliminary data.</text>
</comment>
<dbReference type="AlphaFoldDB" id="A0A8J5IQE6"/>